<dbReference type="PROSITE" id="PS00092">
    <property type="entry name" value="N6_MTASE"/>
    <property type="match status" value="1"/>
</dbReference>
<dbReference type="InterPro" id="IPR050210">
    <property type="entry name" value="tRNA_Adenine-N(6)_MTase"/>
</dbReference>
<dbReference type="Pfam" id="PF05175">
    <property type="entry name" value="MTS"/>
    <property type="match status" value="1"/>
</dbReference>
<dbReference type="GO" id="GO:0008170">
    <property type="term" value="F:N-methyltransferase activity"/>
    <property type="evidence" value="ECO:0007669"/>
    <property type="project" value="UniProtKB-ARBA"/>
</dbReference>
<dbReference type="AlphaFoldDB" id="A0A238KSY1"/>
<dbReference type="EMBL" id="FXYE01000002">
    <property type="protein sequence ID" value="SMX45711.1"/>
    <property type="molecule type" value="Genomic_DNA"/>
</dbReference>
<proteinExistence type="predicted"/>
<dbReference type="EC" id="2.1.1.223" evidence="4"/>
<evidence type="ECO:0000259" key="3">
    <source>
        <dbReference type="Pfam" id="PF05175"/>
    </source>
</evidence>
<dbReference type="RefSeq" id="WP_093967960.1">
    <property type="nucleotide sequence ID" value="NZ_FXYE01000002.1"/>
</dbReference>
<protein>
    <submittedName>
        <fullName evidence="4">tRNA1(Val) (Adenine(37)-N6)-methyltransferase</fullName>
        <ecNumber evidence="4">2.1.1.223</ecNumber>
    </submittedName>
</protein>
<evidence type="ECO:0000256" key="2">
    <source>
        <dbReference type="ARBA" id="ARBA00022691"/>
    </source>
</evidence>
<evidence type="ECO:0000313" key="5">
    <source>
        <dbReference type="Proteomes" id="UP000202922"/>
    </source>
</evidence>
<keyword evidence="2" id="KW-0949">S-adenosyl-L-methionine</keyword>
<keyword evidence="4" id="KW-0808">Transferase</keyword>
<feature type="domain" description="Methyltransferase small" evidence="3">
    <location>
        <begin position="35"/>
        <end position="124"/>
    </location>
</feature>
<dbReference type="PANTHER" id="PTHR47739">
    <property type="entry name" value="TRNA1(VAL) (ADENINE(37)-N6)-METHYLTRANSFERASE"/>
    <property type="match status" value="1"/>
</dbReference>
<evidence type="ECO:0000313" key="4">
    <source>
        <dbReference type="EMBL" id="SMX45711.1"/>
    </source>
</evidence>
<keyword evidence="1 4" id="KW-0489">Methyltransferase</keyword>
<dbReference type="GO" id="GO:0008757">
    <property type="term" value="F:S-adenosylmethionine-dependent methyltransferase activity"/>
    <property type="evidence" value="ECO:0007669"/>
    <property type="project" value="UniProtKB-ARBA"/>
</dbReference>
<dbReference type="OrthoDB" id="5489421at2"/>
<dbReference type="CDD" id="cd02440">
    <property type="entry name" value="AdoMet_MTases"/>
    <property type="match status" value="1"/>
</dbReference>
<name>A0A238KSY1_9RHOB</name>
<dbReference type="SUPFAM" id="SSF53335">
    <property type="entry name" value="S-adenosyl-L-methionine-dependent methyltransferases"/>
    <property type="match status" value="1"/>
</dbReference>
<keyword evidence="5" id="KW-1185">Reference proteome</keyword>
<dbReference type="GO" id="GO:0032259">
    <property type="term" value="P:methylation"/>
    <property type="evidence" value="ECO:0007669"/>
    <property type="project" value="UniProtKB-KW"/>
</dbReference>
<organism evidence="4 5">
    <name type="scientific">Actibacterium lipolyticum</name>
    <dbReference type="NCBI Taxonomy" id="1524263"/>
    <lineage>
        <taxon>Bacteria</taxon>
        <taxon>Pseudomonadati</taxon>
        <taxon>Pseudomonadota</taxon>
        <taxon>Alphaproteobacteria</taxon>
        <taxon>Rhodobacterales</taxon>
        <taxon>Roseobacteraceae</taxon>
        <taxon>Actibacterium</taxon>
    </lineage>
</organism>
<dbReference type="Gene3D" id="3.40.50.150">
    <property type="entry name" value="Vaccinia Virus protein VP39"/>
    <property type="match status" value="1"/>
</dbReference>
<gene>
    <name evidence="4" type="primary">yfiC</name>
    <name evidence="4" type="ORF">COL8621_02871</name>
</gene>
<dbReference type="GO" id="GO:0003676">
    <property type="term" value="F:nucleic acid binding"/>
    <property type="evidence" value="ECO:0007669"/>
    <property type="project" value="InterPro"/>
</dbReference>
<accession>A0A238KSY1</accession>
<sequence length="255" mass="27540">MGFKDDLLSQDSFLGGQLAVHQPKAGYRAGVDPVFLAASVRAHPGETVLELGCGAGVASLCLGSRVAGLTLTGIELQHEYAALARRNSVENGVPFEVVEGDIAALPAELRQRSFDHVIANPPYFLRENGVSATDEGRETALGERTPLSVWVDVAMRRLVQRGQLTMIQRAERLPELMSALDARAGNIEVLPLAPREGRKARLVLLRAIKSGRGPFALLPPLTLHEGAFHDGDRESYTPEVKAVLRDGAALRWPEA</sequence>
<dbReference type="InterPro" id="IPR029063">
    <property type="entry name" value="SAM-dependent_MTases_sf"/>
</dbReference>
<evidence type="ECO:0000256" key="1">
    <source>
        <dbReference type="ARBA" id="ARBA00022603"/>
    </source>
</evidence>
<dbReference type="PANTHER" id="PTHR47739:SF1">
    <property type="entry name" value="TRNA1(VAL) (ADENINE(37)-N6)-METHYLTRANSFERASE"/>
    <property type="match status" value="1"/>
</dbReference>
<reference evidence="5" key="1">
    <citation type="submission" date="2017-05" db="EMBL/GenBank/DDBJ databases">
        <authorList>
            <person name="Rodrigo-Torres L."/>
            <person name="Arahal R. D."/>
            <person name="Lucena T."/>
        </authorList>
    </citation>
    <scope>NUCLEOTIDE SEQUENCE [LARGE SCALE GENOMIC DNA]</scope>
    <source>
        <strain evidence="5">CECT 8621</strain>
    </source>
</reference>
<dbReference type="InterPro" id="IPR007848">
    <property type="entry name" value="Small_mtfrase_dom"/>
</dbReference>
<dbReference type="Proteomes" id="UP000202922">
    <property type="component" value="Unassembled WGS sequence"/>
</dbReference>
<dbReference type="InterPro" id="IPR002052">
    <property type="entry name" value="DNA_methylase_N6_adenine_CS"/>
</dbReference>